<keyword evidence="10" id="KW-1185">Reference proteome</keyword>
<evidence type="ECO:0000256" key="3">
    <source>
        <dbReference type="ARBA" id="ARBA00006350"/>
    </source>
</evidence>
<proteinExistence type="inferred from homology"/>
<feature type="domain" description="Orotidine 5'-phosphate decarboxylase" evidence="8">
    <location>
        <begin position="2"/>
        <end position="203"/>
    </location>
</feature>
<gene>
    <name evidence="9" type="primary">hxlA</name>
    <name evidence="9" type="ORF">KHA91_03080</name>
</gene>
<keyword evidence="5" id="KW-0554">One-carbon metabolism</keyword>
<evidence type="ECO:0000313" key="10">
    <source>
        <dbReference type="Proteomes" id="UP000676456"/>
    </source>
</evidence>
<dbReference type="Gene3D" id="3.20.20.70">
    <property type="entry name" value="Aldolase class I"/>
    <property type="match status" value="1"/>
</dbReference>
<reference evidence="9 10" key="1">
    <citation type="submission" date="2021-05" db="EMBL/GenBank/DDBJ databases">
        <title>Novel Bacillus species.</title>
        <authorList>
            <person name="Liu G."/>
        </authorList>
    </citation>
    <scope>NUCLEOTIDE SEQUENCE [LARGE SCALE GENOMIC DNA]</scope>
    <source>
        <strain evidence="9 10">FJAT-49682</strain>
    </source>
</reference>
<dbReference type="GO" id="GO:0033982">
    <property type="term" value="F:3-dehydro-L-gulonate-6-phosphate decarboxylase activity"/>
    <property type="evidence" value="ECO:0007669"/>
    <property type="project" value="TreeGrafter"/>
</dbReference>
<comment type="pathway">
    <text evidence="2">One-carbon metabolism; formaldehyde assimilation via RuMP pathway; D-fructose 6-phosphate from D-ribulose 5-phosphate and formaldehyde: step 1/2.</text>
</comment>
<dbReference type="CDD" id="cd04726">
    <property type="entry name" value="KGPDC_HPS"/>
    <property type="match status" value="1"/>
</dbReference>
<dbReference type="InterPro" id="IPR041710">
    <property type="entry name" value="HPS/KGPDC"/>
</dbReference>
<evidence type="ECO:0000256" key="5">
    <source>
        <dbReference type="ARBA" id="ARBA00022563"/>
    </source>
</evidence>
<dbReference type="Proteomes" id="UP000676456">
    <property type="component" value="Unassembled WGS sequence"/>
</dbReference>
<evidence type="ECO:0000259" key="8">
    <source>
        <dbReference type="SMART" id="SM00934"/>
    </source>
</evidence>
<comment type="similarity">
    <text evidence="3">Belongs to the HPS/KGPDC family. HPS subfamily.</text>
</comment>
<dbReference type="GO" id="GO:0004590">
    <property type="term" value="F:orotidine-5'-phosphate decarboxylase activity"/>
    <property type="evidence" value="ECO:0007669"/>
    <property type="project" value="InterPro"/>
</dbReference>
<dbReference type="EMBL" id="JAGYPN010000001">
    <property type="protein sequence ID" value="MBS4221744.1"/>
    <property type="molecule type" value="Genomic_DNA"/>
</dbReference>
<dbReference type="PANTHER" id="PTHR35039">
    <property type="entry name" value="3-KETO-L-GULONATE-6-PHOSPHATE DECARBOXYLASE SGBH-RELATED"/>
    <property type="match status" value="1"/>
</dbReference>
<keyword evidence="6 9" id="KW-0456">Lyase</keyword>
<dbReference type="InterPro" id="IPR013785">
    <property type="entry name" value="Aldolase_TIM"/>
</dbReference>
<dbReference type="GO" id="GO:0043801">
    <property type="term" value="F:hexulose-6-phosphate synthase activity"/>
    <property type="evidence" value="ECO:0007669"/>
    <property type="project" value="UniProtKB-EC"/>
</dbReference>
<dbReference type="AlphaFoldDB" id="A0A942Z2R2"/>
<dbReference type="InterPro" id="IPR011060">
    <property type="entry name" value="RibuloseP-bd_barrel"/>
</dbReference>
<dbReference type="SMART" id="SM00934">
    <property type="entry name" value="OMPdecase"/>
    <property type="match status" value="1"/>
</dbReference>
<keyword evidence="7" id="KW-0119">Carbohydrate metabolism</keyword>
<evidence type="ECO:0000256" key="4">
    <source>
        <dbReference type="ARBA" id="ARBA00012890"/>
    </source>
</evidence>
<sequence length="211" mass="23068">MKLQVALDLVDIPEAINILENIHEYVDIVEIGTPFIINYGLKAVNQIKEAFPHLKVLADLKIMDAGEYETMKALEAGADIVTVLAVSDDLTIKASIDEAKKLERCVMIDMINVENIKNRAKKMDLLGADYICVHIGTDLQTTGKSPLDELKQVKSVITRAKVAVAGGIKFETLADIIEAKPDVIIVGSGITRKEDMKKATLDIKNLINQGG</sequence>
<dbReference type="SUPFAM" id="SSF51366">
    <property type="entry name" value="Ribulose-phoshate binding barrel"/>
    <property type="match status" value="1"/>
</dbReference>
<dbReference type="Pfam" id="PF00215">
    <property type="entry name" value="OMPdecase"/>
    <property type="match status" value="1"/>
</dbReference>
<comment type="catalytic activity">
    <reaction evidence="1">
        <text>D-ribulose 5-phosphate + formaldehyde = D-arabino-hex-3-ulose 6-phosphate</text>
        <dbReference type="Rhea" id="RHEA:25201"/>
        <dbReference type="ChEBI" id="CHEBI:16842"/>
        <dbReference type="ChEBI" id="CHEBI:58121"/>
        <dbReference type="ChEBI" id="CHEBI:58542"/>
        <dbReference type="EC" id="4.1.2.43"/>
    </reaction>
</comment>
<dbReference type="FunFam" id="3.20.20.70:FF:000022">
    <property type="entry name" value="3-keto-L-gulonate-6-phosphate decarboxylase UlaD"/>
    <property type="match status" value="1"/>
</dbReference>
<name>A0A942Z2R2_9BACI</name>
<dbReference type="NCBIfam" id="TIGR03128">
    <property type="entry name" value="RuMP_HxlA"/>
    <property type="match status" value="1"/>
</dbReference>
<dbReference type="GO" id="GO:0006207">
    <property type="term" value="P:'de novo' pyrimidine nucleobase biosynthetic process"/>
    <property type="evidence" value="ECO:0007669"/>
    <property type="project" value="InterPro"/>
</dbReference>
<comment type="caution">
    <text evidence="9">The sequence shown here is derived from an EMBL/GenBank/DDBJ whole genome shotgun (WGS) entry which is preliminary data.</text>
</comment>
<dbReference type="RefSeq" id="WP_213096745.1">
    <property type="nucleotide sequence ID" value="NZ_JAGYPN010000001.1"/>
</dbReference>
<evidence type="ECO:0000313" key="9">
    <source>
        <dbReference type="EMBL" id="MBS4221744.1"/>
    </source>
</evidence>
<evidence type="ECO:0000256" key="7">
    <source>
        <dbReference type="ARBA" id="ARBA00023277"/>
    </source>
</evidence>
<dbReference type="PANTHER" id="PTHR35039:SF3">
    <property type="entry name" value="3-KETO-L-GULONATE-6-PHOSPHATE DECARBOXYLASE SGBH-RELATED"/>
    <property type="match status" value="1"/>
</dbReference>
<dbReference type="InterPro" id="IPR001754">
    <property type="entry name" value="OMPdeCOase_dom"/>
</dbReference>
<evidence type="ECO:0000256" key="2">
    <source>
        <dbReference type="ARBA" id="ARBA00005014"/>
    </source>
</evidence>
<evidence type="ECO:0000256" key="6">
    <source>
        <dbReference type="ARBA" id="ARBA00023239"/>
    </source>
</evidence>
<accession>A0A942Z2R2</accession>
<protein>
    <recommendedName>
        <fullName evidence="4">3-hexulose-6-phosphate synthase</fullName>
        <ecNumber evidence="4">4.1.2.43</ecNumber>
    </recommendedName>
</protein>
<organism evidence="9 10">
    <name type="scientific">Lederbergia citrea</name>
    <dbReference type="NCBI Taxonomy" id="2833581"/>
    <lineage>
        <taxon>Bacteria</taxon>
        <taxon>Bacillati</taxon>
        <taxon>Bacillota</taxon>
        <taxon>Bacilli</taxon>
        <taxon>Bacillales</taxon>
        <taxon>Bacillaceae</taxon>
        <taxon>Lederbergia</taxon>
    </lineage>
</organism>
<dbReference type="GO" id="GO:0019854">
    <property type="term" value="P:L-ascorbic acid catabolic process"/>
    <property type="evidence" value="ECO:0007669"/>
    <property type="project" value="TreeGrafter"/>
</dbReference>
<dbReference type="InterPro" id="IPR017553">
    <property type="entry name" value="3-hexulose-6-phosphate_synth"/>
</dbReference>
<dbReference type="EC" id="4.1.2.43" evidence="4"/>
<dbReference type="GO" id="GO:0006730">
    <property type="term" value="P:one-carbon metabolic process"/>
    <property type="evidence" value="ECO:0007669"/>
    <property type="project" value="UniProtKB-KW"/>
</dbReference>
<evidence type="ECO:0000256" key="1">
    <source>
        <dbReference type="ARBA" id="ARBA00000718"/>
    </source>
</evidence>